<keyword evidence="7 9" id="KW-1133">Transmembrane helix</keyword>
<keyword evidence="5" id="KW-0762">Sugar transport</keyword>
<evidence type="ECO:0000256" key="1">
    <source>
        <dbReference type="ARBA" id="ARBA00004651"/>
    </source>
</evidence>
<evidence type="ECO:0000256" key="4">
    <source>
        <dbReference type="ARBA" id="ARBA00022475"/>
    </source>
</evidence>
<accession>A0A3E2WZ39</accession>
<dbReference type="Proteomes" id="UP000261111">
    <property type="component" value="Unassembled WGS sequence"/>
</dbReference>
<dbReference type="PROSITE" id="PS50928">
    <property type="entry name" value="ABC_TM1"/>
    <property type="match status" value="1"/>
</dbReference>
<feature type="transmembrane region" description="Helical" evidence="9">
    <location>
        <begin position="197"/>
        <end position="222"/>
    </location>
</feature>
<reference evidence="11 12" key="1">
    <citation type="submission" date="2018-08" db="EMBL/GenBank/DDBJ databases">
        <title>A genome reference for cultivated species of the human gut microbiota.</title>
        <authorList>
            <person name="Zou Y."/>
            <person name="Xue W."/>
            <person name="Luo G."/>
        </authorList>
    </citation>
    <scope>NUCLEOTIDE SEQUENCE [LARGE SCALE GENOMIC DNA]</scope>
    <source>
        <strain evidence="11 12">AF19-21</strain>
    </source>
</reference>
<comment type="similarity">
    <text evidence="2">Belongs to the binding-protein-dependent transport system permease family. MalFG subfamily.</text>
</comment>
<keyword evidence="8 9" id="KW-0472">Membrane</keyword>
<evidence type="ECO:0000256" key="7">
    <source>
        <dbReference type="ARBA" id="ARBA00022989"/>
    </source>
</evidence>
<evidence type="ECO:0000256" key="9">
    <source>
        <dbReference type="RuleBase" id="RU363032"/>
    </source>
</evidence>
<proteinExistence type="inferred from homology"/>
<feature type="transmembrane region" description="Helical" evidence="9">
    <location>
        <begin position="109"/>
        <end position="128"/>
    </location>
</feature>
<feature type="transmembrane region" description="Helical" evidence="9">
    <location>
        <begin position="140"/>
        <end position="159"/>
    </location>
</feature>
<dbReference type="InterPro" id="IPR035906">
    <property type="entry name" value="MetI-like_sf"/>
</dbReference>
<dbReference type="SUPFAM" id="SSF161098">
    <property type="entry name" value="MetI-like"/>
    <property type="match status" value="1"/>
</dbReference>
<dbReference type="GO" id="GO:0055085">
    <property type="term" value="P:transmembrane transport"/>
    <property type="evidence" value="ECO:0007669"/>
    <property type="project" value="InterPro"/>
</dbReference>
<organism evidence="11 12">
    <name type="scientific">Hungatella hathewayi</name>
    <dbReference type="NCBI Taxonomy" id="154046"/>
    <lineage>
        <taxon>Bacteria</taxon>
        <taxon>Bacillati</taxon>
        <taxon>Bacillota</taxon>
        <taxon>Clostridia</taxon>
        <taxon>Lachnospirales</taxon>
        <taxon>Lachnospiraceae</taxon>
        <taxon>Hungatella</taxon>
    </lineage>
</organism>
<evidence type="ECO:0000259" key="10">
    <source>
        <dbReference type="PROSITE" id="PS50928"/>
    </source>
</evidence>
<dbReference type="CDD" id="cd06261">
    <property type="entry name" value="TM_PBP2"/>
    <property type="match status" value="1"/>
</dbReference>
<keyword evidence="4" id="KW-1003">Cell membrane</keyword>
<feature type="domain" description="ABC transmembrane type-1" evidence="10">
    <location>
        <begin position="72"/>
        <end position="263"/>
    </location>
</feature>
<name>A0A3E2WZ39_9FIRM</name>
<dbReference type="PANTHER" id="PTHR32243:SF50">
    <property type="entry name" value="MALTOSE_MALTODEXTRIN TRANSPORT SYSTEM PERMEASE PROTEIN MALG"/>
    <property type="match status" value="1"/>
</dbReference>
<evidence type="ECO:0000256" key="6">
    <source>
        <dbReference type="ARBA" id="ARBA00022692"/>
    </source>
</evidence>
<keyword evidence="3 9" id="KW-0813">Transport</keyword>
<gene>
    <name evidence="11" type="ORF">DWX41_06190</name>
</gene>
<dbReference type="RefSeq" id="WP_025655312.1">
    <property type="nucleotide sequence ID" value="NZ_QVIA01000005.1"/>
</dbReference>
<feature type="transmembrane region" description="Helical" evidence="9">
    <location>
        <begin position="12"/>
        <end position="33"/>
    </location>
</feature>
<feature type="transmembrane region" description="Helical" evidence="9">
    <location>
        <begin position="76"/>
        <end position="97"/>
    </location>
</feature>
<evidence type="ECO:0000256" key="2">
    <source>
        <dbReference type="ARBA" id="ARBA00009047"/>
    </source>
</evidence>
<evidence type="ECO:0000313" key="12">
    <source>
        <dbReference type="Proteomes" id="UP000261111"/>
    </source>
</evidence>
<evidence type="ECO:0000256" key="8">
    <source>
        <dbReference type="ARBA" id="ARBA00023136"/>
    </source>
</evidence>
<dbReference type="Gene3D" id="1.10.3720.10">
    <property type="entry name" value="MetI-like"/>
    <property type="match status" value="1"/>
</dbReference>
<comment type="caution">
    <text evidence="11">The sequence shown here is derived from an EMBL/GenBank/DDBJ whole genome shotgun (WGS) entry which is preliminary data.</text>
</comment>
<sequence length="278" mass="31097">MRKWKKKARPIGVYILYILVILAFLTPIYWVIITSFKQPGDMFAYPPQWYVSNGTLAHYKKVLLETMMPIGFRNSFIISSATVLIAGVLSILAAYGFSRYKFKANKPLMLLLLVTKMLPASVLIVPLYVMMNNMRLLDTFPGIIAVYVSINIPFSVWILKSFYDSIPRELDEAALIDGCSTFGTFTKILLPLTMPGVIATSVITFFTCWNEFVIAMTLTSSTKIQPMSIGLYTFMTEQGVKWGPITCATAIAIFIPAVLFIIFQKHFISGMTSGAVKG</sequence>
<dbReference type="PANTHER" id="PTHR32243">
    <property type="entry name" value="MALTOSE TRANSPORT SYSTEM PERMEASE-RELATED"/>
    <property type="match status" value="1"/>
</dbReference>
<dbReference type="EMBL" id="QVIA01000005">
    <property type="protein sequence ID" value="RGC33754.1"/>
    <property type="molecule type" value="Genomic_DNA"/>
</dbReference>
<dbReference type="InterPro" id="IPR050901">
    <property type="entry name" value="BP-dep_ABC_trans_perm"/>
</dbReference>
<evidence type="ECO:0000313" key="11">
    <source>
        <dbReference type="EMBL" id="RGC33754.1"/>
    </source>
</evidence>
<feature type="transmembrane region" description="Helical" evidence="9">
    <location>
        <begin position="242"/>
        <end position="263"/>
    </location>
</feature>
<dbReference type="GeneID" id="93333343"/>
<protein>
    <submittedName>
        <fullName evidence="11">Carbohydrate ABC transporter permease</fullName>
    </submittedName>
</protein>
<dbReference type="InterPro" id="IPR000515">
    <property type="entry name" value="MetI-like"/>
</dbReference>
<evidence type="ECO:0000256" key="3">
    <source>
        <dbReference type="ARBA" id="ARBA00022448"/>
    </source>
</evidence>
<dbReference type="Pfam" id="PF00528">
    <property type="entry name" value="BPD_transp_1"/>
    <property type="match status" value="1"/>
</dbReference>
<comment type="subcellular location">
    <subcellularLocation>
        <location evidence="1 9">Cell membrane</location>
        <topology evidence="1 9">Multi-pass membrane protein</topology>
    </subcellularLocation>
</comment>
<keyword evidence="6 9" id="KW-0812">Transmembrane</keyword>
<dbReference type="GO" id="GO:0005886">
    <property type="term" value="C:plasma membrane"/>
    <property type="evidence" value="ECO:0007669"/>
    <property type="project" value="UniProtKB-SubCell"/>
</dbReference>
<dbReference type="AlphaFoldDB" id="A0A3E2WZ39"/>
<evidence type="ECO:0000256" key="5">
    <source>
        <dbReference type="ARBA" id="ARBA00022597"/>
    </source>
</evidence>